<keyword evidence="1" id="KW-1133">Transmembrane helix</keyword>
<accession>A0A0H2SCQ6</accession>
<keyword evidence="1" id="KW-0812">Transmembrane</keyword>
<dbReference type="OrthoDB" id="3198553at2759"/>
<keyword evidence="1" id="KW-0472">Membrane</keyword>
<dbReference type="Proteomes" id="UP000053477">
    <property type="component" value="Unassembled WGS sequence"/>
</dbReference>
<sequence>MAKSGFARYILRVRMVALFLAAVGVMILHHLFCRYLNKKPVNYEFFANPAFSAFIVNYYGSIGNTLSIISKAALCSALAIVFVQIFWYQHLRRKYSIGQIDKAVLCKDDPLASLISFRSTTVLSMITFLGVSMFVVTIFAPGALKPESRSLPRDCTVPTVNLETDSLAVTNHGAYSGPISQLRGFVANVVLSGTYLSPNVTYDSYGSSTSYNINFTAPALNCTNITSTYDFARNLPLPASFTAGEAVTSEIVIWNGTKSIASDGLTSLVVGSRKLIPLFDDDYSVTADLSPSAATCVAYSGVYHVTVTTGSGDGAMPYVILNSVDLQSPISELSTEHTEQHYYAVVDSLFSLMAGTAVYDPGNFDFTLNSVIIAYSPIGSGDPDSPWSFARNIVDALPEVMGNVSISILSGILSQTDNPSLMFVPSVCYDDNEYFIYHPKRLFFSYGAGLLVTAFCIGLGFLVIRLNGTEEYLVFSQILRTLPGGELSPAAEEKPLADQLYFS</sequence>
<dbReference type="EMBL" id="KQ085939">
    <property type="protein sequence ID" value="KLO14746.1"/>
    <property type="molecule type" value="Genomic_DNA"/>
</dbReference>
<organism evidence="2 3">
    <name type="scientific">Schizopora paradoxa</name>
    <dbReference type="NCBI Taxonomy" id="27342"/>
    <lineage>
        <taxon>Eukaryota</taxon>
        <taxon>Fungi</taxon>
        <taxon>Dikarya</taxon>
        <taxon>Basidiomycota</taxon>
        <taxon>Agaricomycotina</taxon>
        <taxon>Agaricomycetes</taxon>
        <taxon>Hymenochaetales</taxon>
        <taxon>Schizoporaceae</taxon>
        <taxon>Schizopora</taxon>
    </lineage>
</organism>
<reference evidence="2 3" key="1">
    <citation type="submission" date="2015-04" db="EMBL/GenBank/DDBJ databases">
        <title>Complete genome sequence of Schizopora paradoxa KUC8140, a cosmopolitan wood degrader in East Asia.</title>
        <authorList>
            <consortium name="DOE Joint Genome Institute"/>
            <person name="Min B."/>
            <person name="Park H."/>
            <person name="Jang Y."/>
            <person name="Kim J.-J."/>
            <person name="Kim K.H."/>
            <person name="Pangilinan J."/>
            <person name="Lipzen A."/>
            <person name="Riley R."/>
            <person name="Grigoriev I.V."/>
            <person name="Spatafora J.W."/>
            <person name="Choi I.-G."/>
        </authorList>
    </citation>
    <scope>NUCLEOTIDE SEQUENCE [LARGE SCALE GENOMIC DNA]</scope>
    <source>
        <strain evidence="2 3">KUC8140</strain>
    </source>
</reference>
<name>A0A0H2SCQ6_9AGAM</name>
<dbReference type="AlphaFoldDB" id="A0A0H2SCQ6"/>
<proteinExistence type="predicted"/>
<gene>
    <name evidence="2" type="ORF">SCHPADRAFT_297018</name>
</gene>
<feature type="transmembrane region" description="Helical" evidence="1">
    <location>
        <begin position="68"/>
        <end position="88"/>
    </location>
</feature>
<dbReference type="InParanoid" id="A0A0H2SCQ6"/>
<evidence type="ECO:0000313" key="3">
    <source>
        <dbReference type="Proteomes" id="UP000053477"/>
    </source>
</evidence>
<feature type="transmembrane region" description="Helical" evidence="1">
    <location>
        <begin position="443"/>
        <end position="464"/>
    </location>
</feature>
<dbReference type="STRING" id="27342.A0A0H2SCQ6"/>
<protein>
    <submittedName>
        <fullName evidence="2">Uncharacterized protein</fullName>
    </submittedName>
</protein>
<feature type="transmembrane region" description="Helical" evidence="1">
    <location>
        <begin position="45"/>
        <end position="62"/>
    </location>
</feature>
<feature type="transmembrane region" description="Helical" evidence="1">
    <location>
        <begin position="122"/>
        <end position="144"/>
    </location>
</feature>
<keyword evidence="3" id="KW-1185">Reference proteome</keyword>
<feature type="transmembrane region" description="Helical" evidence="1">
    <location>
        <begin position="15"/>
        <end position="33"/>
    </location>
</feature>
<evidence type="ECO:0000256" key="1">
    <source>
        <dbReference type="SAM" id="Phobius"/>
    </source>
</evidence>
<evidence type="ECO:0000313" key="2">
    <source>
        <dbReference type="EMBL" id="KLO14746.1"/>
    </source>
</evidence>